<reference evidence="3" key="1">
    <citation type="journal article" date="2019" name="Int. J. Syst. Evol. Microbiol.">
        <title>The Global Catalogue of Microorganisms (GCM) 10K type strain sequencing project: providing services to taxonomists for standard genome sequencing and annotation.</title>
        <authorList>
            <consortium name="The Broad Institute Genomics Platform"/>
            <consortium name="The Broad Institute Genome Sequencing Center for Infectious Disease"/>
            <person name="Wu L."/>
            <person name="Ma J."/>
        </authorList>
    </citation>
    <scope>NUCLEOTIDE SEQUENCE [LARGE SCALE GENOMIC DNA]</scope>
    <source>
        <strain evidence="3">CGMCC 4.7035</strain>
    </source>
</reference>
<keyword evidence="1" id="KW-0472">Membrane</keyword>
<comment type="caution">
    <text evidence="2">The sequence shown here is derived from an EMBL/GenBank/DDBJ whole genome shotgun (WGS) entry which is preliminary data.</text>
</comment>
<gene>
    <name evidence="2" type="ORF">ACFOZ0_06505</name>
</gene>
<accession>A0ABV7S8T8</accession>
<keyword evidence="1" id="KW-0812">Transmembrane</keyword>
<keyword evidence="1" id="KW-1133">Transmembrane helix</keyword>
<evidence type="ECO:0000256" key="1">
    <source>
        <dbReference type="SAM" id="Phobius"/>
    </source>
</evidence>
<evidence type="ECO:0000313" key="2">
    <source>
        <dbReference type="EMBL" id="MFC3572933.1"/>
    </source>
</evidence>
<evidence type="ECO:0000313" key="3">
    <source>
        <dbReference type="Proteomes" id="UP001595701"/>
    </source>
</evidence>
<feature type="transmembrane region" description="Helical" evidence="1">
    <location>
        <begin position="12"/>
        <end position="35"/>
    </location>
</feature>
<keyword evidence="3" id="KW-1185">Reference proteome</keyword>
<dbReference type="EMBL" id="JBHRWR010000003">
    <property type="protein sequence ID" value="MFC3572933.1"/>
    <property type="molecule type" value="Genomic_DNA"/>
</dbReference>
<sequence>MMTTAAPSETFWTALGSVAAALGVLATLYVGWLAWRTAVPRRKVRWEAEVKPLLHGVGHGALTVSHSGATLSRPHVLELKLTNAGNRDLEASHFGGQPIDFTSSAVFIDVLAQSSSPSSQRVIPVTFSGTKLILTPGTLHRRQTVTYTALVDGADPTIDAVASLSNGDFQRRRAASADQSERRLQVTVAIMGLLTSVVAVVVQALTDR</sequence>
<dbReference type="RefSeq" id="WP_310778737.1">
    <property type="nucleotide sequence ID" value="NZ_JBHRWR010000003.1"/>
</dbReference>
<organism evidence="2 3">
    <name type="scientific">Streptomyces yaanensis</name>
    <dbReference type="NCBI Taxonomy" id="1142239"/>
    <lineage>
        <taxon>Bacteria</taxon>
        <taxon>Bacillati</taxon>
        <taxon>Actinomycetota</taxon>
        <taxon>Actinomycetes</taxon>
        <taxon>Kitasatosporales</taxon>
        <taxon>Streptomycetaceae</taxon>
        <taxon>Streptomyces</taxon>
    </lineage>
</organism>
<name>A0ABV7S8T8_9ACTN</name>
<feature type="transmembrane region" description="Helical" evidence="1">
    <location>
        <begin position="186"/>
        <end position="205"/>
    </location>
</feature>
<proteinExistence type="predicted"/>
<dbReference type="Proteomes" id="UP001595701">
    <property type="component" value="Unassembled WGS sequence"/>
</dbReference>
<protein>
    <submittedName>
        <fullName evidence="2">Uncharacterized protein</fullName>
    </submittedName>
</protein>